<keyword evidence="2" id="KW-0597">Phosphoprotein</keyword>
<dbReference type="Gene3D" id="3.40.930.10">
    <property type="entry name" value="Mannitol-specific EII, Chain A"/>
    <property type="match status" value="1"/>
</dbReference>
<dbReference type="PANTHER" id="PTHR47738">
    <property type="entry name" value="PTS SYSTEM FRUCTOSE-LIKE EIIA COMPONENT-RELATED"/>
    <property type="match status" value="1"/>
</dbReference>
<proteinExistence type="predicted"/>
<dbReference type="Pfam" id="PF00359">
    <property type="entry name" value="PTS_EIIA_2"/>
    <property type="match status" value="1"/>
</dbReference>
<evidence type="ECO:0000256" key="3">
    <source>
        <dbReference type="ARBA" id="ARBA00022597"/>
    </source>
</evidence>
<evidence type="ECO:0000256" key="5">
    <source>
        <dbReference type="ARBA" id="ARBA00022683"/>
    </source>
</evidence>
<sequence>MAILDSSHVFLDCSAATRDEALELAASKAVELGATSDAATLLEGLKAREAEGSTGMMGGFAIPHCKSASVSDPCIVVLRFSEPVEWQTMDKAPIDCAIALFIPDGELGTEHLRILSKLAASLMHEDFCHAIKGAADADAVVAAINEGLEN</sequence>
<dbReference type="GO" id="GO:0016020">
    <property type="term" value="C:membrane"/>
    <property type="evidence" value="ECO:0007669"/>
    <property type="project" value="InterPro"/>
</dbReference>
<dbReference type="InterPro" id="IPR002178">
    <property type="entry name" value="PTS_EIIA_type-2_dom"/>
</dbReference>
<reference evidence="8" key="1">
    <citation type="submission" date="2018-11" db="EMBL/GenBank/DDBJ databases">
        <title>Comparative genomics of Parolsenella catena and Libanicoccus massiliensis: Reclassification of Libanicoccus massiliensis as Parolsenella massiliensis comb. nov.</title>
        <authorList>
            <person name="Sakamoto M."/>
            <person name="Ikeyama N."/>
            <person name="Murakami T."/>
            <person name="Mori H."/>
            <person name="Yuki M."/>
            <person name="Ohkuma M."/>
        </authorList>
    </citation>
    <scope>NUCLEOTIDE SEQUENCE [LARGE SCALE GENOMIC DNA]</scope>
    <source>
        <strain evidence="8">JCM 31932</strain>
    </source>
</reference>
<dbReference type="KEGG" id="pcat:Pcatena_11050"/>
<evidence type="ECO:0000256" key="2">
    <source>
        <dbReference type="ARBA" id="ARBA00022553"/>
    </source>
</evidence>
<keyword evidence="8" id="KW-1185">Reference proteome</keyword>
<evidence type="ECO:0000259" key="6">
    <source>
        <dbReference type="PROSITE" id="PS51094"/>
    </source>
</evidence>
<organism evidence="7 8">
    <name type="scientific">Parolsenella catena</name>
    <dbReference type="NCBI Taxonomy" id="2003188"/>
    <lineage>
        <taxon>Bacteria</taxon>
        <taxon>Bacillati</taxon>
        <taxon>Actinomycetota</taxon>
        <taxon>Coriobacteriia</taxon>
        <taxon>Coriobacteriales</taxon>
        <taxon>Atopobiaceae</taxon>
        <taxon>Parolsenella</taxon>
    </lineage>
</organism>
<dbReference type="RefSeq" id="WP_126422410.1">
    <property type="nucleotide sequence ID" value="NZ_AP019367.1"/>
</dbReference>
<dbReference type="GO" id="GO:0009401">
    <property type="term" value="P:phosphoenolpyruvate-dependent sugar phosphotransferase system"/>
    <property type="evidence" value="ECO:0007669"/>
    <property type="project" value="UniProtKB-KW"/>
</dbReference>
<protein>
    <submittedName>
        <fullName evidence="7">Fructose-specific PTS system IIA component</fullName>
    </submittedName>
</protein>
<keyword evidence="1" id="KW-0813">Transport</keyword>
<dbReference type="InterPro" id="IPR051541">
    <property type="entry name" value="PTS_SugarTrans_NitroReg"/>
</dbReference>
<dbReference type="GO" id="GO:0008982">
    <property type="term" value="F:protein-N(PI)-phosphohistidine-sugar phosphotransferase activity"/>
    <property type="evidence" value="ECO:0007669"/>
    <property type="project" value="InterPro"/>
</dbReference>
<feature type="domain" description="PTS EIIA type-2" evidence="6">
    <location>
        <begin position="2"/>
        <end position="147"/>
    </location>
</feature>
<dbReference type="InterPro" id="IPR016152">
    <property type="entry name" value="PTrfase/Anion_transptr"/>
</dbReference>
<dbReference type="AlphaFoldDB" id="A0A3G9JYL0"/>
<dbReference type="GeneID" id="88849239"/>
<dbReference type="CDD" id="cd00211">
    <property type="entry name" value="PTS_IIA_fru"/>
    <property type="match status" value="1"/>
</dbReference>
<dbReference type="EMBL" id="AP019367">
    <property type="protein sequence ID" value="BBH50518.1"/>
    <property type="molecule type" value="Genomic_DNA"/>
</dbReference>
<dbReference type="OrthoDB" id="95460at2"/>
<evidence type="ECO:0000256" key="1">
    <source>
        <dbReference type="ARBA" id="ARBA00022448"/>
    </source>
</evidence>
<accession>A0A3G9JYL0</accession>
<dbReference type="PROSITE" id="PS51094">
    <property type="entry name" value="PTS_EIIA_TYPE_2"/>
    <property type="match status" value="1"/>
</dbReference>
<dbReference type="Proteomes" id="UP000273154">
    <property type="component" value="Chromosome"/>
</dbReference>
<keyword evidence="4" id="KW-0808">Transferase</keyword>
<evidence type="ECO:0000313" key="8">
    <source>
        <dbReference type="Proteomes" id="UP000273154"/>
    </source>
</evidence>
<dbReference type="SUPFAM" id="SSF55804">
    <property type="entry name" value="Phoshotransferase/anion transport protein"/>
    <property type="match status" value="1"/>
</dbReference>
<evidence type="ECO:0000256" key="4">
    <source>
        <dbReference type="ARBA" id="ARBA00022679"/>
    </source>
</evidence>
<evidence type="ECO:0000313" key="7">
    <source>
        <dbReference type="EMBL" id="BBH50518.1"/>
    </source>
</evidence>
<keyword evidence="5" id="KW-0598">Phosphotransferase system</keyword>
<gene>
    <name evidence="7" type="primary">pts31A_2</name>
    <name evidence="7" type="ORF">Pcatena_11050</name>
</gene>
<dbReference type="InterPro" id="IPR004715">
    <property type="entry name" value="PTS_IIA_fruc"/>
</dbReference>
<name>A0A3G9JYL0_9ACTN</name>
<keyword evidence="3" id="KW-0762">Sugar transport</keyword>
<dbReference type="NCBIfam" id="TIGR00848">
    <property type="entry name" value="fruA"/>
    <property type="match status" value="1"/>
</dbReference>